<sequence>MTDAPPFLVDVDQSDGRVAVEVRAEGRRHSAVVERVHDLRLRPHIPIGTRERQHLRMMVDDLPVDLRPGPGRWSRHSYRVVAEHEGHQYVYRPRTSESSRLLRDGFRVGDFTVLHGGGVLAEWIGDPEPVDVAIGYALAAAFGAGAEFFLVAFLEHPAL</sequence>
<evidence type="ECO:0000313" key="2">
    <source>
        <dbReference type="EMBL" id="MBB4739966.1"/>
    </source>
</evidence>
<evidence type="ECO:0000313" key="3">
    <source>
        <dbReference type="Proteomes" id="UP000546162"/>
    </source>
</evidence>
<gene>
    <name evidence="2" type="ORF">BJY16_003425</name>
</gene>
<reference evidence="2 3" key="1">
    <citation type="submission" date="2020-08" db="EMBL/GenBank/DDBJ databases">
        <title>Sequencing the genomes of 1000 actinobacteria strains.</title>
        <authorList>
            <person name="Klenk H.-P."/>
        </authorList>
    </citation>
    <scope>NUCLEOTIDE SEQUENCE [LARGE SCALE GENOMIC DNA]</scope>
    <source>
        <strain evidence="2 3">DSM 45809</strain>
    </source>
</reference>
<protein>
    <submittedName>
        <fullName evidence="2">Uncharacterized protein</fullName>
    </submittedName>
</protein>
<keyword evidence="1" id="KW-0472">Membrane</keyword>
<dbReference type="Proteomes" id="UP000546162">
    <property type="component" value="Unassembled WGS sequence"/>
</dbReference>
<accession>A0A7W7M7P9</accession>
<comment type="caution">
    <text evidence="2">The sequence shown here is derived from an EMBL/GenBank/DDBJ whole genome shotgun (WGS) entry which is preliminary data.</text>
</comment>
<feature type="transmembrane region" description="Helical" evidence="1">
    <location>
        <begin position="133"/>
        <end position="154"/>
    </location>
</feature>
<keyword evidence="3" id="KW-1185">Reference proteome</keyword>
<keyword evidence="1" id="KW-0812">Transmembrane</keyword>
<dbReference type="RefSeq" id="WP_185040435.1">
    <property type="nucleotide sequence ID" value="NZ_BAABFG010000005.1"/>
</dbReference>
<dbReference type="EMBL" id="JACHNB010000001">
    <property type="protein sequence ID" value="MBB4739966.1"/>
    <property type="molecule type" value="Genomic_DNA"/>
</dbReference>
<dbReference type="AlphaFoldDB" id="A0A7W7M7P9"/>
<evidence type="ECO:0000256" key="1">
    <source>
        <dbReference type="SAM" id="Phobius"/>
    </source>
</evidence>
<keyword evidence="1" id="KW-1133">Transmembrane helix</keyword>
<proteinExistence type="predicted"/>
<organism evidence="2 3">
    <name type="scientific">Actinoplanes octamycinicus</name>
    <dbReference type="NCBI Taxonomy" id="135948"/>
    <lineage>
        <taxon>Bacteria</taxon>
        <taxon>Bacillati</taxon>
        <taxon>Actinomycetota</taxon>
        <taxon>Actinomycetes</taxon>
        <taxon>Micromonosporales</taxon>
        <taxon>Micromonosporaceae</taxon>
        <taxon>Actinoplanes</taxon>
    </lineage>
</organism>
<name>A0A7W7M7P9_9ACTN</name>